<feature type="zinc finger region" description="CHC2-type" evidence="12">
    <location>
        <begin position="40"/>
        <end position="64"/>
    </location>
</feature>
<dbReference type="InterPro" id="IPR013264">
    <property type="entry name" value="DNAG_N"/>
</dbReference>
<dbReference type="InterPro" id="IPR037068">
    <property type="entry name" value="DNA_primase_core_N_sf"/>
</dbReference>
<keyword evidence="17" id="KW-1185">Reference proteome</keyword>
<keyword evidence="9" id="KW-0460">Magnesium</keyword>
<dbReference type="HAMAP" id="MF_00974">
    <property type="entry name" value="DNA_primase_DnaG"/>
    <property type="match status" value="1"/>
</dbReference>
<sequence>MVAQIPEQLIDEIRQANDVVDVIGEYVSLKKQGRNYFGLCPFHGESTPSFSVTQEKQIFHCFGCGKGGNVFTFLMEQEGFTFQQAVAHLAQKSGHNLPDQYLNQANGSNRSVDQISLRAHELLTKFYHHIFSHAKEAEQARSYLENRGLTKETIERFQIGFAPDSNELTTQFLQKKDFNLQELISSNVLARNDQSQIYDRMRGRVVFPIRNHLAKTVGFAGRSINELEPKYLNSPESALFQKGKLLYNFDLARSELKRTGQAILFEGYMDVIAAYQADITNVIASLGTSVTEHQAALIKRYVDTVVICFDGDDAGINASYKVAKLMKKAGCQVRIATLPDQLDPDAFIKKYGGKRFKEEVIEASSTYMSFIMSYHKREFNLKIEADQMAYMRLVVDEIAQLNSALDRDRYIRELAKMFDLSPDAVLEDVDQIRKKQGRTRDNVVSNSHTNEHRLKSKQKRLLPAYHNAEKRLIAYMLHDRTIAEQIKHTLGASFNIEKHKIIVTYLYAFYEDDNQANVSQFIERLDDAEIISEVIEIAMEPVSTDVSADEIKDYVRMIRLEHDDKVVIRDLIAEQKQAEIKNDYLKAAQIGMEIMRIQKELKDKTR</sequence>
<evidence type="ECO:0000256" key="14">
    <source>
        <dbReference type="SAM" id="MobiDB-lite"/>
    </source>
</evidence>
<dbReference type="NCBIfam" id="TIGR01391">
    <property type="entry name" value="dnaG"/>
    <property type="match status" value="1"/>
</dbReference>
<dbReference type="Pfam" id="PF13155">
    <property type="entry name" value="Toprim_2"/>
    <property type="match status" value="1"/>
</dbReference>
<comment type="subunit">
    <text evidence="12">Monomer. Interacts with DnaB.</text>
</comment>
<dbReference type="Gene3D" id="3.90.580.10">
    <property type="entry name" value="Zinc finger, CHC2-type domain"/>
    <property type="match status" value="1"/>
</dbReference>
<keyword evidence="10 12" id="KW-0238">DNA-binding</keyword>
<keyword evidence="7 12" id="KW-0863">Zinc-finger</keyword>
<dbReference type="InterPro" id="IPR016136">
    <property type="entry name" value="DNA_helicase_N/primase_C"/>
</dbReference>
<dbReference type="InterPro" id="IPR019475">
    <property type="entry name" value="DNA_primase_DnaB-bd"/>
</dbReference>
<dbReference type="Gene3D" id="3.40.1360.10">
    <property type="match status" value="1"/>
</dbReference>
<dbReference type="Proteomes" id="UP001501734">
    <property type="component" value="Unassembled WGS sequence"/>
</dbReference>
<name>A0ABP7W277_9BACI</name>
<dbReference type="InterPro" id="IPR002694">
    <property type="entry name" value="Znf_CHC2"/>
</dbReference>
<keyword evidence="1 12" id="KW-0240">DNA-directed RNA polymerase</keyword>
<comment type="function">
    <text evidence="12 13">RNA polymerase that catalyzes the synthesis of short RNA molecules used as primers for DNA polymerase during DNA replication.</text>
</comment>
<dbReference type="SUPFAM" id="SSF48024">
    <property type="entry name" value="N-terminal domain of DnaB helicase"/>
    <property type="match status" value="1"/>
</dbReference>
<evidence type="ECO:0000256" key="6">
    <source>
        <dbReference type="ARBA" id="ARBA00022723"/>
    </source>
</evidence>
<evidence type="ECO:0000313" key="16">
    <source>
        <dbReference type="EMBL" id="GAA4078849.1"/>
    </source>
</evidence>
<dbReference type="Pfam" id="PF08275">
    <property type="entry name" value="DNAG_N"/>
    <property type="match status" value="1"/>
</dbReference>
<evidence type="ECO:0000256" key="13">
    <source>
        <dbReference type="PIRNR" id="PIRNR002811"/>
    </source>
</evidence>
<keyword evidence="3 12" id="KW-0808">Transferase</keyword>
<feature type="region of interest" description="Disordered" evidence="14">
    <location>
        <begin position="437"/>
        <end position="456"/>
    </location>
</feature>
<accession>A0ABP7W277</accession>
<dbReference type="PANTHER" id="PTHR30313">
    <property type="entry name" value="DNA PRIMASE"/>
    <property type="match status" value="1"/>
</dbReference>
<dbReference type="PANTHER" id="PTHR30313:SF2">
    <property type="entry name" value="DNA PRIMASE"/>
    <property type="match status" value="1"/>
</dbReference>
<dbReference type="Gene3D" id="1.10.860.10">
    <property type="entry name" value="DNAb Helicase, Chain A"/>
    <property type="match status" value="1"/>
</dbReference>
<evidence type="ECO:0000256" key="5">
    <source>
        <dbReference type="ARBA" id="ARBA00022705"/>
    </source>
</evidence>
<dbReference type="InterPro" id="IPR036977">
    <property type="entry name" value="DNA_primase_Znf_CHC2"/>
</dbReference>
<dbReference type="Pfam" id="PF10410">
    <property type="entry name" value="DnaB_bind"/>
    <property type="match status" value="1"/>
</dbReference>
<dbReference type="SUPFAM" id="SSF57783">
    <property type="entry name" value="Zinc beta-ribbon"/>
    <property type="match status" value="1"/>
</dbReference>
<dbReference type="EMBL" id="BAABDL010000135">
    <property type="protein sequence ID" value="GAA4078849.1"/>
    <property type="molecule type" value="Genomic_DNA"/>
</dbReference>
<dbReference type="CDD" id="cd03364">
    <property type="entry name" value="TOPRIM_DnaG_primases"/>
    <property type="match status" value="1"/>
</dbReference>
<keyword evidence="2 12" id="KW-0639">Primosome</keyword>
<dbReference type="PIRSF" id="PIRSF002811">
    <property type="entry name" value="DnaG"/>
    <property type="match status" value="1"/>
</dbReference>
<evidence type="ECO:0000256" key="2">
    <source>
        <dbReference type="ARBA" id="ARBA00022515"/>
    </source>
</evidence>
<evidence type="ECO:0000256" key="12">
    <source>
        <dbReference type="HAMAP-Rule" id="MF_00974"/>
    </source>
</evidence>
<comment type="domain">
    <text evidence="12">Contains an N-terminal zinc-binding domain, a central core domain that contains the primase activity, and a C-terminal DnaB-binding domain.</text>
</comment>
<keyword evidence="6 12" id="KW-0479">Metal-binding</keyword>
<comment type="caution">
    <text evidence="16">The sequence shown here is derived from an EMBL/GenBank/DDBJ whole genome shotgun (WGS) entry which is preliminary data.</text>
</comment>
<dbReference type="Pfam" id="PF01807">
    <property type="entry name" value="Zn_ribbon_DnaG"/>
    <property type="match status" value="1"/>
</dbReference>
<evidence type="ECO:0000256" key="8">
    <source>
        <dbReference type="ARBA" id="ARBA00022833"/>
    </source>
</evidence>
<evidence type="ECO:0000256" key="7">
    <source>
        <dbReference type="ARBA" id="ARBA00022771"/>
    </source>
</evidence>
<dbReference type="EC" id="2.7.7.101" evidence="12"/>
<dbReference type="InterPro" id="IPR030846">
    <property type="entry name" value="DnaG_bac"/>
</dbReference>
<evidence type="ECO:0000259" key="15">
    <source>
        <dbReference type="PROSITE" id="PS50880"/>
    </source>
</evidence>
<dbReference type="InterPro" id="IPR036185">
    <property type="entry name" value="DNA_heli_DnaB-like_N_sf"/>
</dbReference>
<organism evidence="16 17">
    <name type="scientific">Amphibacillus indicireducens</name>
    <dbReference type="NCBI Taxonomy" id="1076330"/>
    <lineage>
        <taxon>Bacteria</taxon>
        <taxon>Bacillati</taxon>
        <taxon>Bacillota</taxon>
        <taxon>Bacilli</taxon>
        <taxon>Bacillales</taxon>
        <taxon>Bacillaceae</taxon>
        <taxon>Amphibacillus</taxon>
    </lineage>
</organism>
<comment type="catalytic activity">
    <reaction evidence="12">
        <text>ssDNA + n NTP = ssDNA/pppN(pN)n-1 hybrid + (n-1) diphosphate.</text>
        <dbReference type="EC" id="2.7.7.101"/>
    </reaction>
</comment>
<evidence type="ECO:0000256" key="10">
    <source>
        <dbReference type="ARBA" id="ARBA00023125"/>
    </source>
</evidence>
<dbReference type="InterPro" id="IPR006171">
    <property type="entry name" value="TOPRIM_dom"/>
</dbReference>
<keyword evidence="11 12" id="KW-0804">Transcription</keyword>
<keyword evidence="4 12" id="KW-0548">Nucleotidyltransferase</keyword>
<keyword evidence="5 12" id="KW-0235">DNA replication</keyword>
<evidence type="ECO:0000256" key="11">
    <source>
        <dbReference type="ARBA" id="ARBA00023163"/>
    </source>
</evidence>
<dbReference type="PROSITE" id="PS50880">
    <property type="entry name" value="TOPRIM"/>
    <property type="match status" value="1"/>
</dbReference>
<evidence type="ECO:0000256" key="1">
    <source>
        <dbReference type="ARBA" id="ARBA00022478"/>
    </source>
</evidence>
<dbReference type="Gene3D" id="6.10.140.360">
    <property type="match status" value="1"/>
</dbReference>
<feature type="domain" description="Toprim" evidence="15">
    <location>
        <begin position="260"/>
        <end position="341"/>
    </location>
</feature>
<dbReference type="InterPro" id="IPR006295">
    <property type="entry name" value="DNA_primase_DnaG"/>
</dbReference>
<dbReference type="InterPro" id="IPR034151">
    <property type="entry name" value="TOPRIM_DnaG_bac"/>
</dbReference>
<dbReference type="SMART" id="SM00400">
    <property type="entry name" value="ZnF_CHCC"/>
    <property type="match status" value="1"/>
</dbReference>
<evidence type="ECO:0000256" key="3">
    <source>
        <dbReference type="ARBA" id="ARBA00022679"/>
    </source>
</evidence>
<dbReference type="Gene3D" id="3.90.980.10">
    <property type="entry name" value="DNA primase, catalytic core, N-terminal domain"/>
    <property type="match status" value="1"/>
</dbReference>
<comment type="cofactor">
    <cofactor evidence="12 13">
        <name>Zn(2+)</name>
        <dbReference type="ChEBI" id="CHEBI:29105"/>
    </cofactor>
    <text evidence="12 13">Binds 1 zinc ion per monomer.</text>
</comment>
<comment type="similarity">
    <text evidence="12 13">Belongs to the DnaG primase family.</text>
</comment>
<evidence type="ECO:0000313" key="17">
    <source>
        <dbReference type="Proteomes" id="UP001501734"/>
    </source>
</evidence>
<keyword evidence="8 12" id="KW-0862">Zinc</keyword>
<evidence type="ECO:0000256" key="4">
    <source>
        <dbReference type="ARBA" id="ARBA00022695"/>
    </source>
</evidence>
<reference evidence="17" key="1">
    <citation type="journal article" date="2019" name="Int. J. Syst. Evol. Microbiol.">
        <title>The Global Catalogue of Microorganisms (GCM) 10K type strain sequencing project: providing services to taxonomists for standard genome sequencing and annotation.</title>
        <authorList>
            <consortium name="The Broad Institute Genomics Platform"/>
            <consortium name="The Broad Institute Genome Sequencing Center for Infectious Disease"/>
            <person name="Wu L."/>
            <person name="Ma J."/>
        </authorList>
    </citation>
    <scope>NUCLEOTIDE SEQUENCE [LARGE SCALE GENOMIC DNA]</scope>
    <source>
        <strain evidence="17">JCM 17250</strain>
    </source>
</reference>
<evidence type="ECO:0000256" key="9">
    <source>
        <dbReference type="ARBA" id="ARBA00022842"/>
    </source>
</evidence>
<protein>
    <recommendedName>
        <fullName evidence="12 13">DNA primase</fullName>
        <ecNumber evidence="12">2.7.7.101</ecNumber>
    </recommendedName>
</protein>
<proteinExistence type="inferred from homology"/>
<gene>
    <name evidence="12 16" type="primary">dnaG</name>
    <name evidence="16" type="ORF">GCM10022410_24020</name>
</gene>
<dbReference type="RefSeq" id="WP_344913559.1">
    <property type="nucleotide sequence ID" value="NZ_BAABDL010000135.1"/>
</dbReference>
<dbReference type="InterPro" id="IPR050219">
    <property type="entry name" value="DnaG_primase"/>
</dbReference>
<dbReference type="SMART" id="SM00493">
    <property type="entry name" value="TOPRIM"/>
    <property type="match status" value="1"/>
</dbReference>
<dbReference type="SUPFAM" id="SSF56731">
    <property type="entry name" value="DNA primase core"/>
    <property type="match status" value="1"/>
</dbReference>